<dbReference type="PANTHER" id="PTHR30363:SF4">
    <property type="entry name" value="GLYCEROL-3-PHOSPHATE REGULON REPRESSOR"/>
    <property type="match status" value="1"/>
</dbReference>
<accession>A0A7C9PEZ4</accession>
<dbReference type="Gene3D" id="1.10.10.10">
    <property type="entry name" value="Winged helix-like DNA-binding domain superfamily/Winged helix DNA-binding domain"/>
    <property type="match status" value="1"/>
</dbReference>
<dbReference type="GO" id="GO:0003700">
    <property type="term" value="F:DNA-binding transcription factor activity"/>
    <property type="evidence" value="ECO:0007669"/>
    <property type="project" value="InterPro"/>
</dbReference>
<evidence type="ECO:0000256" key="1">
    <source>
        <dbReference type="ARBA" id="ARBA00022491"/>
    </source>
</evidence>
<dbReference type="AlphaFoldDB" id="A0A7C9PEZ4"/>
<dbReference type="InterPro" id="IPR036390">
    <property type="entry name" value="WH_DNA-bd_sf"/>
</dbReference>
<dbReference type="Proteomes" id="UP000484255">
    <property type="component" value="Unassembled WGS sequence"/>
</dbReference>
<dbReference type="InterPro" id="IPR036388">
    <property type="entry name" value="WH-like_DNA-bd_sf"/>
</dbReference>
<dbReference type="SMART" id="SM01134">
    <property type="entry name" value="DeoRC"/>
    <property type="match status" value="1"/>
</dbReference>
<keyword evidence="3" id="KW-0804">Transcription</keyword>
<proteinExistence type="predicted"/>
<dbReference type="PROSITE" id="PS51000">
    <property type="entry name" value="HTH_DEOR_2"/>
    <property type="match status" value="1"/>
</dbReference>
<evidence type="ECO:0000259" key="4">
    <source>
        <dbReference type="PROSITE" id="PS51000"/>
    </source>
</evidence>
<evidence type="ECO:0000313" key="5">
    <source>
        <dbReference type="EMBL" id="NDY90256.1"/>
    </source>
</evidence>
<reference evidence="5 6" key="1">
    <citation type="submission" date="2020-02" db="EMBL/GenBank/DDBJ databases">
        <title>Ideonella bacterium strain TBM-1.</title>
        <authorList>
            <person name="Chen W.-M."/>
        </authorList>
    </citation>
    <scope>NUCLEOTIDE SEQUENCE [LARGE SCALE GENOMIC DNA]</scope>
    <source>
        <strain evidence="5 6">TBM-1</strain>
    </source>
</reference>
<dbReference type="RefSeq" id="WP_163456121.1">
    <property type="nucleotide sequence ID" value="NZ_JAAGOH010000003.1"/>
</dbReference>
<dbReference type="SUPFAM" id="SSF46785">
    <property type="entry name" value="Winged helix' DNA-binding domain"/>
    <property type="match status" value="1"/>
</dbReference>
<keyword evidence="6" id="KW-1185">Reference proteome</keyword>
<name>A0A7C9PEZ4_9BURK</name>
<protein>
    <submittedName>
        <fullName evidence="5">DeoR/GlpR transcriptional regulator</fullName>
    </submittedName>
</protein>
<sequence length="259" mass="26777">MHEQDGLPVGRRDRIAARLAAGQPVAAASLAGEFGVSEDAIRRDLRALAAQGLCRRVYGGALPPVPGLLPLQARLGRDGPRKLALAQAAAATVQAGEMVFLDAGSTQQALVACLPEDARLTVATNAPDIAAAVLQRGDLRLLMVGGLVDPLVGGCVDAQAVQAVQQLVVDRCFLGLCAVSAVHGLCAQEAGDAQFKRVLARVSRRVLGLATCEKLELRAPHRVLPLDALEALVVEADLPAAQQAALKAAGARLLLAEAP</sequence>
<dbReference type="EMBL" id="JAAGOH010000003">
    <property type="protein sequence ID" value="NDY90256.1"/>
    <property type="molecule type" value="Genomic_DNA"/>
</dbReference>
<dbReference type="PANTHER" id="PTHR30363">
    <property type="entry name" value="HTH-TYPE TRANSCRIPTIONAL REGULATOR SRLR-RELATED"/>
    <property type="match status" value="1"/>
</dbReference>
<dbReference type="Pfam" id="PF08220">
    <property type="entry name" value="HTH_DeoR"/>
    <property type="match status" value="1"/>
</dbReference>
<dbReference type="InterPro" id="IPR037171">
    <property type="entry name" value="NagB/RpiA_transferase-like"/>
</dbReference>
<organism evidence="5 6">
    <name type="scientific">Ideonella livida</name>
    <dbReference type="NCBI Taxonomy" id="2707176"/>
    <lineage>
        <taxon>Bacteria</taxon>
        <taxon>Pseudomonadati</taxon>
        <taxon>Pseudomonadota</taxon>
        <taxon>Betaproteobacteria</taxon>
        <taxon>Burkholderiales</taxon>
        <taxon>Sphaerotilaceae</taxon>
        <taxon>Ideonella</taxon>
    </lineage>
</organism>
<dbReference type="Pfam" id="PF00455">
    <property type="entry name" value="DeoRC"/>
    <property type="match status" value="1"/>
</dbReference>
<dbReference type="InterPro" id="IPR014036">
    <property type="entry name" value="DeoR-like_C"/>
</dbReference>
<evidence type="ECO:0000256" key="2">
    <source>
        <dbReference type="ARBA" id="ARBA00023015"/>
    </source>
</evidence>
<keyword evidence="1" id="KW-0678">Repressor</keyword>
<dbReference type="InterPro" id="IPR050313">
    <property type="entry name" value="Carb_Metab_HTH_regulators"/>
</dbReference>
<evidence type="ECO:0000256" key="3">
    <source>
        <dbReference type="ARBA" id="ARBA00023163"/>
    </source>
</evidence>
<evidence type="ECO:0000313" key="6">
    <source>
        <dbReference type="Proteomes" id="UP000484255"/>
    </source>
</evidence>
<dbReference type="InterPro" id="IPR001034">
    <property type="entry name" value="DeoR_HTH"/>
</dbReference>
<dbReference type="SUPFAM" id="SSF100950">
    <property type="entry name" value="NagB/RpiA/CoA transferase-like"/>
    <property type="match status" value="1"/>
</dbReference>
<gene>
    <name evidence="5" type="ORF">G3A44_03500</name>
</gene>
<feature type="domain" description="HTH deoR-type" evidence="4">
    <location>
        <begin position="8"/>
        <end position="63"/>
    </location>
</feature>
<dbReference type="PRINTS" id="PR00037">
    <property type="entry name" value="HTHLACR"/>
</dbReference>
<comment type="caution">
    <text evidence="5">The sequence shown here is derived from an EMBL/GenBank/DDBJ whole genome shotgun (WGS) entry which is preliminary data.</text>
</comment>
<keyword evidence="2" id="KW-0805">Transcription regulation</keyword>
<dbReference type="SMART" id="SM00420">
    <property type="entry name" value="HTH_DEOR"/>
    <property type="match status" value="1"/>
</dbReference>